<dbReference type="PANTHER" id="PTHR43355">
    <property type="entry name" value="FLAVIN REDUCTASE (NADPH)"/>
    <property type="match status" value="1"/>
</dbReference>
<dbReference type="OrthoDB" id="10254221at2759"/>
<proteinExistence type="inferred from homology"/>
<gene>
    <name evidence="3" type="ORF">FAGAP_3365</name>
</gene>
<dbReference type="InterPro" id="IPR016040">
    <property type="entry name" value="NAD(P)-bd_dom"/>
</dbReference>
<reference evidence="3" key="1">
    <citation type="submission" date="2020-01" db="EMBL/GenBank/DDBJ databases">
        <title>Identification and distribution of gene clusters putatively required for synthesis of sphingolipid metabolism inhibitors in phylogenetically diverse species of the filamentous fungus Fusarium.</title>
        <authorList>
            <person name="Kim H.-S."/>
            <person name="Busman M."/>
            <person name="Brown D.W."/>
            <person name="Divon H."/>
            <person name="Uhlig S."/>
            <person name="Proctor R.H."/>
        </authorList>
    </citation>
    <scope>NUCLEOTIDE SEQUENCE</scope>
    <source>
        <strain evidence="3">NRRL 31653</strain>
    </source>
</reference>
<dbReference type="InterPro" id="IPR051606">
    <property type="entry name" value="Polyketide_Oxido-like"/>
</dbReference>
<dbReference type="Proteomes" id="UP000737391">
    <property type="component" value="Unassembled WGS sequence"/>
</dbReference>
<dbReference type="PANTHER" id="PTHR43355:SF2">
    <property type="entry name" value="FLAVIN REDUCTASE (NADPH)"/>
    <property type="match status" value="1"/>
</dbReference>
<dbReference type="EMBL" id="LUFC02000194">
    <property type="protein sequence ID" value="KAF4500439.1"/>
    <property type="molecule type" value="Genomic_DNA"/>
</dbReference>
<evidence type="ECO:0000313" key="4">
    <source>
        <dbReference type="Proteomes" id="UP000737391"/>
    </source>
</evidence>
<evidence type="ECO:0000259" key="2">
    <source>
        <dbReference type="Pfam" id="PF13460"/>
    </source>
</evidence>
<feature type="domain" description="NAD(P)-binding" evidence="2">
    <location>
        <begin position="28"/>
        <end position="157"/>
    </location>
</feature>
<dbReference type="AlphaFoldDB" id="A0A9P5BFA3"/>
<accession>A0A9P5BFA3</accession>
<evidence type="ECO:0000256" key="1">
    <source>
        <dbReference type="ARBA" id="ARBA00038376"/>
    </source>
</evidence>
<dbReference type="SUPFAM" id="SSF51735">
    <property type="entry name" value="NAD(P)-binding Rossmann-fold domains"/>
    <property type="match status" value="1"/>
</dbReference>
<evidence type="ECO:0000313" key="3">
    <source>
        <dbReference type="EMBL" id="KAF4500439.1"/>
    </source>
</evidence>
<organism evidence="3 4">
    <name type="scientific">Fusarium agapanthi</name>
    <dbReference type="NCBI Taxonomy" id="1803897"/>
    <lineage>
        <taxon>Eukaryota</taxon>
        <taxon>Fungi</taxon>
        <taxon>Dikarya</taxon>
        <taxon>Ascomycota</taxon>
        <taxon>Pezizomycotina</taxon>
        <taxon>Sordariomycetes</taxon>
        <taxon>Hypocreomycetidae</taxon>
        <taxon>Hypocreales</taxon>
        <taxon>Nectriaceae</taxon>
        <taxon>Fusarium</taxon>
        <taxon>Fusarium fujikuroi species complex</taxon>
    </lineage>
</organism>
<dbReference type="Gene3D" id="3.40.50.720">
    <property type="entry name" value="NAD(P)-binding Rossmann-like Domain"/>
    <property type="match status" value="1"/>
</dbReference>
<protein>
    <recommendedName>
        <fullName evidence="2">NAD(P)-binding domain-containing protein</fullName>
    </recommendedName>
</protein>
<comment type="similarity">
    <text evidence="1">Belongs to the avfA family.</text>
</comment>
<dbReference type="Pfam" id="PF13460">
    <property type="entry name" value="NAD_binding_10"/>
    <property type="match status" value="1"/>
</dbReference>
<keyword evidence="4" id="KW-1185">Reference proteome</keyword>
<name>A0A9P5BFA3_9HYPO</name>
<comment type="caution">
    <text evidence="3">The sequence shown here is derived from an EMBL/GenBank/DDBJ whole genome shotgun (WGS) entry which is preliminary data.</text>
</comment>
<dbReference type="InterPro" id="IPR036291">
    <property type="entry name" value="NAD(P)-bd_dom_sf"/>
</dbReference>
<dbReference type="GO" id="GO:0016646">
    <property type="term" value="F:oxidoreductase activity, acting on the CH-NH group of donors, NAD or NADP as acceptor"/>
    <property type="evidence" value="ECO:0007669"/>
    <property type="project" value="TreeGrafter"/>
</dbReference>
<sequence length="215" mass="23884">MAPLTVLVLSGTGPAGICLLRELLYRKHKVTVKGDLTDEAALDRAVAKVNVVISLLGSLITDRTSPPNSIPDFYKDSLFPAMRRHGVKRIFIMGALTITRKEDAFTILQPSINFMVRTAFSNAYRAITTIGKTFENEAKNLDWTQFRISAIPGEPDKESWMKDREDGKVFVGYVGEKGYTYSIPRSLLTRWPVDSAEEWPARLGAQGTSGCQAVR</sequence>